<proteinExistence type="predicted"/>
<keyword evidence="2" id="KW-1185">Reference proteome</keyword>
<comment type="caution">
    <text evidence="1">The sequence shown here is derived from an EMBL/GenBank/DDBJ whole genome shotgun (WGS) entry which is preliminary data.</text>
</comment>
<dbReference type="Proteomes" id="UP001492380">
    <property type="component" value="Unassembled WGS sequence"/>
</dbReference>
<reference evidence="1 2" key="1">
    <citation type="submission" date="2024-04" db="EMBL/GenBank/DDBJ databases">
        <title>Phyllosticta paracitricarpa is synonymous to the EU quarantine fungus P. citricarpa based on phylogenomic analyses.</title>
        <authorList>
            <consortium name="Lawrence Berkeley National Laboratory"/>
            <person name="Van Ingen-Buijs V.A."/>
            <person name="Van Westerhoven A.C."/>
            <person name="Haridas S."/>
            <person name="Skiadas P."/>
            <person name="Martin F."/>
            <person name="Groenewald J.Z."/>
            <person name="Crous P.W."/>
            <person name="Seidl M.F."/>
        </authorList>
    </citation>
    <scope>NUCLEOTIDE SEQUENCE [LARGE SCALE GENOMIC DNA]</scope>
    <source>
        <strain evidence="1 2">CBS 123374</strain>
    </source>
</reference>
<evidence type="ECO:0000313" key="2">
    <source>
        <dbReference type="Proteomes" id="UP001492380"/>
    </source>
</evidence>
<organism evidence="1 2">
    <name type="scientific">Phyllosticta capitalensis</name>
    <dbReference type="NCBI Taxonomy" id="121624"/>
    <lineage>
        <taxon>Eukaryota</taxon>
        <taxon>Fungi</taxon>
        <taxon>Dikarya</taxon>
        <taxon>Ascomycota</taxon>
        <taxon>Pezizomycotina</taxon>
        <taxon>Dothideomycetes</taxon>
        <taxon>Dothideomycetes incertae sedis</taxon>
        <taxon>Botryosphaeriales</taxon>
        <taxon>Phyllostictaceae</taxon>
        <taxon>Phyllosticta</taxon>
    </lineage>
</organism>
<evidence type="ECO:0000313" key="1">
    <source>
        <dbReference type="EMBL" id="KAK8223153.1"/>
    </source>
</evidence>
<protein>
    <submittedName>
        <fullName evidence="1">Uncharacterized protein</fullName>
    </submittedName>
</protein>
<accession>A0ABR1Y937</accession>
<sequence>MATAHNPPNSNVSASFLQDSDGIEMRLSEAKQFTKSDSKRLGGISMTLQHENIILKASLDDNNEAATLNPEICEMLGQAPLRCLPMPIPRFFDELVSVLAEYVETHIIDYNQHAMIQAIRDDFARMQALDPVSGLVMDNFRLRKANIELAAGEQKFTFQAVLGEAPHQAVFTIRVPFQVSSAEPATENDFSTSIREFEKTTGGRDLVLEGGIVALVRCQAMAYHPLSAVYVPAFPGVTCTAPHVEIADTVAFYDYDNYLL</sequence>
<dbReference type="EMBL" id="JBBWRZ010000014">
    <property type="protein sequence ID" value="KAK8223153.1"/>
    <property type="molecule type" value="Genomic_DNA"/>
</dbReference>
<gene>
    <name evidence="1" type="ORF">HDK90DRAFT_515495</name>
</gene>
<name>A0ABR1Y937_9PEZI</name>